<dbReference type="AlphaFoldDB" id="A0A7D5P4Y8"/>
<name>A0A7D5P4Y8_9EURY</name>
<proteinExistence type="predicted"/>
<keyword evidence="2" id="KW-1185">Reference proteome</keyword>
<organism evidence="1 2">
    <name type="scientific">Halosimplex pelagicum</name>
    <dbReference type="NCBI Taxonomy" id="869886"/>
    <lineage>
        <taxon>Archaea</taxon>
        <taxon>Methanobacteriati</taxon>
        <taxon>Methanobacteriota</taxon>
        <taxon>Stenosarchaea group</taxon>
        <taxon>Halobacteria</taxon>
        <taxon>Halobacteriales</taxon>
        <taxon>Haloarculaceae</taxon>
        <taxon>Halosimplex</taxon>
    </lineage>
</organism>
<sequence>MSVFDEIRTPDGPTCGCAGCLDPAAKVIVHPDHGERVVCESHVRGHEVVRDV</sequence>
<dbReference type="Proteomes" id="UP000509346">
    <property type="component" value="Chromosome"/>
</dbReference>
<protein>
    <submittedName>
        <fullName evidence="1">Uncharacterized protein</fullName>
    </submittedName>
</protein>
<dbReference type="EMBL" id="CP058909">
    <property type="protein sequence ID" value="QLH80957.1"/>
    <property type="molecule type" value="Genomic_DNA"/>
</dbReference>
<reference evidence="1 2" key="1">
    <citation type="submission" date="2020-07" db="EMBL/GenBank/DDBJ databases">
        <title>Halosimplex litoreum sp. nov. and Halosimplex rubrum sp. nov., isolated from different salt environments.</title>
        <authorList>
            <person name="Cui H."/>
        </authorList>
    </citation>
    <scope>NUCLEOTIDE SEQUENCE [LARGE SCALE GENOMIC DNA]</scope>
    <source>
        <strain evidence="1 2">R2</strain>
    </source>
</reference>
<dbReference type="GeneID" id="56081843"/>
<dbReference type="RefSeq" id="WP_179920772.1">
    <property type="nucleotide sequence ID" value="NZ_CP058909.1"/>
</dbReference>
<dbReference type="OrthoDB" id="229973at2157"/>
<evidence type="ECO:0000313" key="2">
    <source>
        <dbReference type="Proteomes" id="UP000509346"/>
    </source>
</evidence>
<gene>
    <name evidence="1" type="ORF">HZS54_04600</name>
</gene>
<accession>A0A7D5P4Y8</accession>
<dbReference type="KEGG" id="hpel:HZS54_04600"/>
<evidence type="ECO:0000313" key="1">
    <source>
        <dbReference type="EMBL" id="QLH80957.1"/>
    </source>
</evidence>